<name>A0ABT5VDD6_9BACI</name>
<dbReference type="EMBL" id="JAOTPO010000005">
    <property type="protein sequence ID" value="MDE5413467.1"/>
    <property type="molecule type" value="Genomic_DNA"/>
</dbReference>
<feature type="compositionally biased region" description="Basic and acidic residues" evidence="1">
    <location>
        <begin position="1"/>
        <end position="13"/>
    </location>
</feature>
<accession>A0ABT5VDD6</accession>
<protein>
    <recommendedName>
        <fullName evidence="4">3-methyladenine DNA glycosylase</fullName>
    </recommendedName>
</protein>
<comment type="caution">
    <text evidence="2">The sequence shown here is derived from an EMBL/GenBank/DDBJ whole genome shotgun (WGS) entry which is preliminary data.</text>
</comment>
<evidence type="ECO:0000313" key="3">
    <source>
        <dbReference type="Proteomes" id="UP001148125"/>
    </source>
</evidence>
<dbReference type="RefSeq" id="WP_275118094.1">
    <property type="nucleotide sequence ID" value="NZ_JAOTPO010000005.1"/>
</dbReference>
<proteinExistence type="predicted"/>
<organism evidence="2 3">
    <name type="scientific">Alkalihalobacterium chitinilyticum</name>
    <dbReference type="NCBI Taxonomy" id="2980103"/>
    <lineage>
        <taxon>Bacteria</taxon>
        <taxon>Bacillati</taxon>
        <taxon>Bacillota</taxon>
        <taxon>Bacilli</taxon>
        <taxon>Bacillales</taxon>
        <taxon>Bacillaceae</taxon>
        <taxon>Alkalihalobacterium</taxon>
    </lineage>
</organism>
<evidence type="ECO:0000256" key="1">
    <source>
        <dbReference type="SAM" id="MobiDB-lite"/>
    </source>
</evidence>
<reference evidence="2" key="1">
    <citation type="submission" date="2024-05" db="EMBL/GenBank/DDBJ databases">
        <title>Alkalihalobacillus sp. strain MEB203 novel alkaliphilic bacterium from Lonar Lake, India.</title>
        <authorList>
            <person name="Joshi A."/>
            <person name="Thite S."/>
            <person name="Mengade P."/>
        </authorList>
    </citation>
    <scope>NUCLEOTIDE SEQUENCE</scope>
    <source>
        <strain evidence="2">MEB 203</strain>
    </source>
</reference>
<evidence type="ECO:0000313" key="2">
    <source>
        <dbReference type="EMBL" id="MDE5413467.1"/>
    </source>
</evidence>
<evidence type="ECO:0008006" key="4">
    <source>
        <dbReference type="Google" id="ProtNLM"/>
    </source>
</evidence>
<dbReference type="Proteomes" id="UP001148125">
    <property type="component" value="Unassembled WGS sequence"/>
</dbReference>
<feature type="region of interest" description="Disordered" evidence="1">
    <location>
        <begin position="1"/>
        <end position="45"/>
    </location>
</feature>
<gene>
    <name evidence="2" type="ORF">N7Z68_08715</name>
</gene>
<sequence>MKKQENRNHRAIDERDEQLQNQNQDDIRENKQPVPQPKDFEDIEY</sequence>
<keyword evidence="3" id="KW-1185">Reference proteome</keyword>